<organism evidence="1 2">
    <name type="scientific">Dictyostelium discoideum</name>
    <name type="common">Social amoeba</name>
    <dbReference type="NCBI Taxonomy" id="44689"/>
    <lineage>
        <taxon>Eukaryota</taxon>
        <taxon>Amoebozoa</taxon>
        <taxon>Evosea</taxon>
        <taxon>Eumycetozoa</taxon>
        <taxon>Dictyostelia</taxon>
        <taxon>Dictyosteliales</taxon>
        <taxon>Dictyosteliaceae</taxon>
        <taxon>Dictyostelium</taxon>
    </lineage>
</organism>
<evidence type="ECO:0000313" key="2">
    <source>
        <dbReference type="Proteomes" id="UP000002195"/>
    </source>
</evidence>
<sequence>MFANFFFFFYKLKDSYGKSPIYYIIENNDQKVLTRLLDFSISKKNLTIDSTMLSDLIFNCIVF</sequence>
<comment type="caution">
    <text evidence="1">The sequence shown here is derived from an EMBL/GenBank/DDBJ whole genome shotgun (WGS) entry which is preliminary data.</text>
</comment>
<dbReference type="HOGENOM" id="CLU_2890475_0_0_1"/>
<dbReference type="AlphaFoldDB" id="Q54HW6"/>
<protein>
    <recommendedName>
        <fullName evidence="3">Ankyrin repeat-containing protein</fullName>
    </recommendedName>
</protein>
<dbReference type="KEGG" id="ddi:DDB_G0289239"/>
<dbReference type="Proteomes" id="UP000002195">
    <property type="component" value="Unassembled WGS sequence"/>
</dbReference>
<dbReference type="VEuPathDB" id="AmoebaDB:DDB_G0289239"/>
<dbReference type="InParanoid" id="Q54HW6"/>
<gene>
    <name evidence="1" type="ORF">DDB_G0289239</name>
</gene>
<reference evidence="1 2" key="1">
    <citation type="journal article" date="2005" name="Nature">
        <title>The genome of the social amoeba Dictyostelium discoideum.</title>
        <authorList>
            <consortium name="The Dictyostelium discoideum Sequencing Consortium"/>
            <person name="Eichinger L."/>
            <person name="Pachebat J.A."/>
            <person name="Glockner G."/>
            <person name="Rajandream M.A."/>
            <person name="Sucgang R."/>
            <person name="Berriman M."/>
            <person name="Song J."/>
            <person name="Olsen R."/>
            <person name="Szafranski K."/>
            <person name="Xu Q."/>
            <person name="Tunggal B."/>
            <person name="Kummerfeld S."/>
            <person name="Madera M."/>
            <person name="Konfortov B.A."/>
            <person name="Rivero F."/>
            <person name="Bankier A.T."/>
            <person name="Lehmann R."/>
            <person name="Hamlin N."/>
            <person name="Davies R."/>
            <person name="Gaudet P."/>
            <person name="Fey P."/>
            <person name="Pilcher K."/>
            <person name="Chen G."/>
            <person name="Saunders D."/>
            <person name="Sodergren E."/>
            <person name="Davis P."/>
            <person name="Kerhornou A."/>
            <person name="Nie X."/>
            <person name="Hall N."/>
            <person name="Anjard C."/>
            <person name="Hemphill L."/>
            <person name="Bason N."/>
            <person name="Farbrother P."/>
            <person name="Desany B."/>
            <person name="Just E."/>
            <person name="Morio T."/>
            <person name="Rost R."/>
            <person name="Churcher C."/>
            <person name="Cooper J."/>
            <person name="Haydock S."/>
            <person name="van Driessche N."/>
            <person name="Cronin A."/>
            <person name="Goodhead I."/>
            <person name="Muzny D."/>
            <person name="Mourier T."/>
            <person name="Pain A."/>
            <person name="Lu M."/>
            <person name="Harper D."/>
            <person name="Lindsay R."/>
            <person name="Hauser H."/>
            <person name="James K."/>
            <person name="Quiles M."/>
            <person name="Madan Babu M."/>
            <person name="Saito T."/>
            <person name="Buchrieser C."/>
            <person name="Wardroper A."/>
            <person name="Felder M."/>
            <person name="Thangavelu M."/>
            <person name="Johnson D."/>
            <person name="Knights A."/>
            <person name="Loulseged H."/>
            <person name="Mungall K."/>
            <person name="Oliver K."/>
            <person name="Price C."/>
            <person name="Quail M.A."/>
            <person name="Urushihara H."/>
            <person name="Hernandez J."/>
            <person name="Rabbinowitsch E."/>
            <person name="Steffen D."/>
            <person name="Sanders M."/>
            <person name="Ma J."/>
            <person name="Kohara Y."/>
            <person name="Sharp S."/>
            <person name="Simmonds M."/>
            <person name="Spiegler S."/>
            <person name="Tivey A."/>
            <person name="Sugano S."/>
            <person name="White B."/>
            <person name="Walker D."/>
            <person name="Woodward J."/>
            <person name="Winckler T."/>
            <person name="Tanaka Y."/>
            <person name="Shaulsky G."/>
            <person name="Schleicher M."/>
            <person name="Weinstock G."/>
            <person name="Rosenthal A."/>
            <person name="Cox E.C."/>
            <person name="Chisholm R.L."/>
            <person name="Gibbs R."/>
            <person name="Loomis W.F."/>
            <person name="Platzer M."/>
            <person name="Kay R.R."/>
            <person name="Williams J."/>
            <person name="Dear P.H."/>
            <person name="Noegel A.A."/>
            <person name="Barrell B."/>
            <person name="Kuspa A."/>
        </authorList>
    </citation>
    <scope>NUCLEOTIDE SEQUENCE [LARGE SCALE GENOMIC DNA]</scope>
    <source>
        <strain evidence="1 2">AX4</strain>
    </source>
</reference>
<keyword evidence="2" id="KW-1185">Reference proteome</keyword>
<proteinExistence type="predicted"/>
<name>Q54HW6_DICDI</name>
<dbReference type="PaxDb" id="44689-DDB0216066"/>
<evidence type="ECO:0000313" key="1">
    <source>
        <dbReference type="EMBL" id="EAL62853.1"/>
    </source>
</evidence>
<dbReference type="GeneID" id="8626996"/>
<dbReference type="RefSeq" id="XP_636323.1">
    <property type="nucleotide sequence ID" value="XM_631231.1"/>
</dbReference>
<evidence type="ECO:0008006" key="3">
    <source>
        <dbReference type="Google" id="ProtNLM"/>
    </source>
</evidence>
<dbReference type="EMBL" id="AAFI02000131">
    <property type="protein sequence ID" value="EAL62853.1"/>
    <property type="molecule type" value="Genomic_DNA"/>
</dbReference>
<accession>Q54HW6</accession>